<sequence>MPGNFQQFSHKAHVAEEPNSKLGADPPFPAPNLPQELIDRIVDDIPRDLFASRPNAGFSVPSDRRVSFCYDWDSVDSECEGIITPSERLHAVLVTSPQLRALAQVLRIRASSYDIVDNYYMGYYPRYDDTPTPEASGGWLIQDTFLHKVSLISNLQSIELEGAFSDGWPDGSCRLNVDGINPQGSGKQALQNAMTAEGITSLAFRHVKYSLYNLVKMLSSPSTLKHLRLCDVKTQLTMPNYDQMESCYQAQLNITPVLLQSLACLVTDSCYIARLLLPKFNWISLRKLEELRLLTGPSCLSRSSEGRRPAELLKFTNLHTLHFNINIEVDFQTYAHGNAPVSVDLSDSKLLLDWWCHSIESSLPLSRLRKVKLDVCYESTNLPNVNRNSQVKSESLTLQLFVNDKPMIPGDEDMGWGQTAISLDMLMSLEKAFSLWYLRVTINDYVIEEKKIISESSGRSAESYFDVEGCIVNLIGQC</sequence>
<organism evidence="2 3">
    <name type="scientific">Collybiopsis luxurians FD-317 M1</name>
    <dbReference type="NCBI Taxonomy" id="944289"/>
    <lineage>
        <taxon>Eukaryota</taxon>
        <taxon>Fungi</taxon>
        <taxon>Dikarya</taxon>
        <taxon>Basidiomycota</taxon>
        <taxon>Agaricomycotina</taxon>
        <taxon>Agaricomycetes</taxon>
        <taxon>Agaricomycetidae</taxon>
        <taxon>Agaricales</taxon>
        <taxon>Marasmiineae</taxon>
        <taxon>Omphalotaceae</taxon>
        <taxon>Collybiopsis</taxon>
        <taxon>Collybiopsis luxurians</taxon>
    </lineage>
</organism>
<name>A0A0D0CL40_9AGAR</name>
<proteinExistence type="predicted"/>
<protein>
    <submittedName>
        <fullName evidence="2">Uncharacterized protein</fullName>
    </submittedName>
</protein>
<feature type="region of interest" description="Disordered" evidence="1">
    <location>
        <begin position="1"/>
        <end position="29"/>
    </location>
</feature>
<evidence type="ECO:0000256" key="1">
    <source>
        <dbReference type="SAM" id="MobiDB-lite"/>
    </source>
</evidence>
<dbReference type="EMBL" id="KN834763">
    <property type="protein sequence ID" value="KIK63659.1"/>
    <property type="molecule type" value="Genomic_DNA"/>
</dbReference>
<gene>
    <name evidence="2" type="ORF">GYMLUDRAFT_986296</name>
</gene>
<dbReference type="Proteomes" id="UP000053593">
    <property type="component" value="Unassembled WGS sequence"/>
</dbReference>
<dbReference type="AlphaFoldDB" id="A0A0D0CL40"/>
<evidence type="ECO:0000313" key="2">
    <source>
        <dbReference type="EMBL" id="KIK63659.1"/>
    </source>
</evidence>
<dbReference type="HOGENOM" id="CLU_571130_0_0_1"/>
<accession>A0A0D0CL40</accession>
<reference evidence="2 3" key="1">
    <citation type="submission" date="2014-04" db="EMBL/GenBank/DDBJ databases">
        <title>Evolutionary Origins and Diversification of the Mycorrhizal Mutualists.</title>
        <authorList>
            <consortium name="DOE Joint Genome Institute"/>
            <consortium name="Mycorrhizal Genomics Consortium"/>
            <person name="Kohler A."/>
            <person name="Kuo A."/>
            <person name="Nagy L.G."/>
            <person name="Floudas D."/>
            <person name="Copeland A."/>
            <person name="Barry K.W."/>
            <person name="Cichocki N."/>
            <person name="Veneault-Fourrey C."/>
            <person name="LaButti K."/>
            <person name="Lindquist E.A."/>
            <person name="Lipzen A."/>
            <person name="Lundell T."/>
            <person name="Morin E."/>
            <person name="Murat C."/>
            <person name="Riley R."/>
            <person name="Ohm R."/>
            <person name="Sun H."/>
            <person name="Tunlid A."/>
            <person name="Henrissat B."/>
            <person name="Grigoriev I.V."/>
            <person name="Hibbett D.S."/>
            <person name="Martin F."/>
        </authorList>
    </citation>
    <scope>NUCLEOTIDE SEQUENCE [LARGE SCALE GENOMIC DNA]</scope>
    <source>
        <strain evidence="2 3">FD-317 M1</strain>
    </source>
</reference>
<evidence type="ECO:0000313" key="3">
    <source>
        <dbReference type="Proteomes" id="UP000053593"/>
    </source>
</evidence>
<keyword evidence="3" id="KW-1185">Reference proteome</keyword>